<dbReference type="RefSeq" id="WP_310548011.1">
    <property type="nucleotide sequence ID" value="NZ_JAVKGR010000004.1"/>
</dbReference>
<dbReference type="CDD" id="cd05233">
    <property type="entry name" value="SDR_c"/>
    <property type="match status" value="1"/>
</dbReference>
<comment type="caution">
    <text evidence="2">The sequence shown here is derived from an EMBL/GenBank/DDBJ whole genome shotgun (WGS) entry which is preliminary data.</text>
</comment>
<evidence type="ECO:0000256" key="1">
    <source>
        <dbReference type="ARBA" id="ARBA00006484"/>
    </source>
</evidence>
<dbReference type="GO" id="GO:0016491">
    <property type="term" value="F:oxidoreductase activity"/>
    <property type="evidence" value="ECO:0007669"/>
    <property type="project" value="UniProtKB-KW"/>
</dbReference>
<dbReference type="EMBL" id="JAVKGR010000004">
    <property type="protein sequence ID" value="MDR8019015.1"/>
    <property type="molecule type" value="Genomic_DNA"/>
</dbReference>
<proteinExistence type="inferred from homology"/>
<keyword evidence="3" id="KW-1185">Reference proteome</keyword>
<gene>
    <name evidence="2" type="ORF">RIL96_05485</name>
</gene>
<evidence type="ECO:0000313" key="3">
    <source>
        <dbReference type="Proteomes" id="UP001251870"/>
    </source>
</evidence>
<dbReference type="InterPro" id="IPR020904">
    <property type="entry name" value="Sc_DH/Rdtase_CS"/>
</dbReference>
<protein>
    <submittedName>
        <fullName evidence="2">SDR family oxidoreductase</fullName>
        <ecNumber evidence="2">1.1.-.-</ecNumber>
    </submittedName>
</protein>
<comment type="similarity">
    <text evidence="1">Belongs to the short-chain dehydrogenases/reductases (SDR) family.</text>
</comment>
<dbReference type="PROSITE" id="PS00061">
    <property type="entry name" value="ADH_SHORT"/>
    <property type="match status" value="1"/>
</dbReference>
<reference evidence="2 3" key="1">
    <citation type="submission" date="2023-09" db="EMBL/GenBank/DDBJ databases">
        <title>Description of three actinobacteria isolated from air of manufacturing shop in a pharmaceutical factory.</title>
        <authorList>
            <person name="Zhang D.-F."/>
        </authorList>
    </citation>
    <scope>NUCLEOTIDE SEQUENCE [LARGE SCALE GENOMIC DNA]</scope>
    <source>
        <strain evidence="2 3">LY-0111</strain>
    </source>
</reference>
<dbReference type="Pfam" id="PF13561">
    <property type="entry name" value="adh_short_C2"/>
    <property type="match status" value="1"/>
</dbReference>
<dbReference type="InterPro" id="IPR036291">
    <property type="entry name" value="NAD(P)-bd_dom_sf"/>
</dbReference>
<evidence type="ECO:0000313" key="2">
    <source>
        <dbReference type="EMBL" id="MDR8019015.1"/>
    </source>
</evidence>
<keyword evidence="2" id="KW-0560">Oxidoreductase</keyword>
<dbReference type="InterPro" id="IPR002347">
    <property type="entry name" value="SDR_fam"/>
</dbReference>
<dbReference type="PRINTS" id="PR00081">
    <property type="entry name" value="GDHRDH"/>
</dbReference>
<name>A0ABU2DRT9_9MICC</name>
<dbReference type="Gene3D" id="3.40.50.720">
    <property type="entry name" value="NAD(P)-binding Rossmann-like Domain"/>
    <property type="match status" value="1"/>
</dbReference>
<dbReference type="EC" id="1.1.-.-" evidence="2"/>
<organism evidence="2 3">
    <name type="scientific">Nesterenkonia aerolata</name>
    <dbReference type="NCBI Taxonomy" id="3074079"/>
    <lineage>
        <taxon>Bacteria</taxon>
        <taxon>Bacillati</taxon>
        <taxon>Actinomycetota</taxon>
        <taxon>Actinomycetes</taxon>
        <taxon>Micrococcales</taxon>
        <taxon>Micrococcaceae</taxon>
        <taxon>Nesterenkonia</taxon>
    </lineage>
</organism>
<dbReference type="SUPFAM" id="SSF51735">
    <property type="entry name" value="NAD(P)-binding Rossmann-fold domains"/>
    <property type="match status" value="1"/>
</dbReference>
<dbReference type="Proteomes" id="UP001251870">
    <property type="component" value="Unassembled WGS sequence"/>
</dbReference>
<accession>A0ABU2DRT9</accession>
<dbReference type="PANTHER" id="PTHR42760">
    <property type="entry name" value="SHORT-CHAIN DEHYDROGENASES/REDUCTASES FAMILY MEMBER"/>
    <property type="match status" value="1"/>
</dbReference>
<sequence length="262" mass="27889">MVQYSRLFSVQGQRACVIGAGSGIGREIAQGLAAWGADVVCADRDVDAARETSSLCRAQRPLSAAEYIDVTDPEQVREAPERFGHPQILVHTAAMNVRRRILDYRDDELEKVTSLNLTGTFRVLQAFGGSMVERGRGSMVFLSSIRARVVEPGQGVYGATKAGLESLVRSAASEFSTRGVRVNAIAPGVVTTPLTQQVQSDPGWFRNYAAQSALGRWAEPSELVGAAVYLASDAASYVTGSVLAVDGGWTAIDGGTSELHTP</sequence>